<protein>
    <submittedName>
        <fullName evidence="1">Uncharacterized protein</fullName>
    </submittedName>
</protein>
<accession>A0A0F9KHI7</accession>
<sequence length="105" mass="12073">MLYIIFGDNNISVVIMNEEECYCRIIACLEKSTVTLASYMLGNLKYFLSGIKDKKVVKNCIIIILSYFNDHKIITDYKKGIEVNILKNGQKQEALNILQNEFLSN</sequence>
<dbReference type="EMBL" id="LAZR01007994">
    <property type="protein sequence ID" value="KKM81609.1"/>
    <property type="molecule type" value="Genomic_DNA"/>
</dbReference>
<reference evidence="1" key="1">
    <citation type="journal article" date="2015" name="Nature">
        <title>Complex archaea that bridge the gap between prokaryotes and eukaryotes.</title>
        <authorList>
            <person name="Spang A."/>
            <person name="Saw J.H."/>
            <person name="Jorgensen S.L."/>
            <person name="Zaremba-Niedzwiedzka K."/>
            <person name="Martijn J."/>
            <person name="Lind A.E."/>
            <person name="van Eijk R."/>
            <person name="Schleper C."/>
            <person name="Guy L."/>
            <person name="Ettema T.J."/>
        </authorList>
    </citation>
    <scope>NUCLEOTIDE SEQUENCE</scope>
</reference>
<organism evidence="1">
    <name type="scientific">marine sediment metagenome</name>
    <dbReference type="NCBI Taxonomy" id="412755"/>
    <lineage>
        <taxon>unclassified sequences</taxon>
        <taxon>metagenomes</taxon>
        <taxon>ecological metagenomes</taxon>
    </lineage>
</organism>
<dbReference type="AlphaFoldDB" id="A0A0F9KHI7"/>
<proteinExistence type="predicted"/>
<gene>
    <name evidence="1" type="ORF">LCGC14_1328090</name>
</gene>
<name>A0A0F9KHI7_9ZZZZ</name>
<evidence type="ECO:0000313" key="1">
    <source>
        <dbReference type="EMBL" id="KKM81609.1"/>
    </source>
</evidence>
<comment type="caution">
    <text evidence="1">The sequence shown here is derived from an EMBL/GenBank/DDBJ whole genome shotgun (WGS) entry which is preliminary data.</text>
</comment>